<protein>
    <submittedName>
        <fullName evidence="1">Uncharacterized protein</fullName>
    </submittedName>
</protein>
<keyword evidence="2" id="KW-1185">Reference proteome</keyword>
<dbReference type="EMBL" id="JAAIUW010000006">
    <property type="protein sequence ID" value="KAF7828024.1"/>
    <property type="molecule type" value="Genomic_DNA"/>
</dbReference>
<evidence type="ECO:0000313" key="2">
    <source>
        <dbReference type="Proteomes" id="UP000634136"/>
    </source>
</evidence>
<accession>A0A834TUG5</accession>
<comment type="caution">
    <text evidence="1">The sequence shown here is derived from an EMBL/GenBank/DDBJ whole genome shotgun (WGS) entry which is preliminary data.</text>
</comment>
<evidence type="ECO:0000313" key="1">
    <source>
        <dbReference type="EMBL" id="KAF7828024.1"/>
    </source>
</evidence>
<gene>
    <name evidence="1" type="ORF">G2W53_019188</name>
</gene>
<reference evidence="1" key="1">
    <citation type="submission" date="2020-09" db="EMBL/GenBank/DDBJ databases">
        <title>Genome-Enabled Discovery of Anthraquinone Biosynthesis in Senna tora.</title>
        <authorList>
            <person name="Kang S.-H."/>
            <person name="Pandey R.P."/>
            <person name="Lee C.-M."/>
            <person name="Sim J.-S."/>
            <person name="Jeong J.-T."/>
            <person name="Choi B.-S."/>
            <person name="Jung M."/>
            <person name="Ginzburg D."/>
            <person name="Zhao K."/>
            <person name="Won S.Y."/>
            <person name="Oh T.-J."/>
            <person name="Yu Y."/>
            <person name="Kim N.-H."/>
            <person name="Lee O.R."/>
            <person name="Lee T.-H."/>
            <person name="Bashyal P."/>
            <person name="Kim T.-S."/>
            <person name="Lee W.-H."/>
            <person name="Kawkins C."/>
            <person name="Kim C.-K."/>
            <person name="Kim J.S."/>
            <person name="Ahn B.O."/>
            <person name="Rhee S.Y."/>
            <person name="Sohng J.K."/>
        </authorList>
    </citation>
    <scope>NUCLEOTIDE SEQUENCE</scope>
    <source>
        <tissue evidence="1">Leaf</tissue>
    </source>
</reference>
<dbReference type="Proteomes" id="UP000634136">
    <property type="component" value="Unassembled WGS sequence"/>
</dbReference>
<sequence length="96" mass="10429">MKRSPIVIIPGLHQRRILLQKLPNSGGVVLMGMPQDQRGPTHSSLLLLLVLVRHRRRASGRISSSATAAAAVGVAGTHRLNGWIGWIHFPIACRSI</sequence>
<dbReference type="AlphaFoldDB" id="A0A834TUG5"/>
<proteinExistence type="predicted"/>
<organism evidence="1 2">
    <name type="scientific">Senna tora</name>
    <dbReference type="NCBI Taxonomy" id="362788"/>
    <lineage>
        <taxon>Eukaryota</taxon>
        <taxon>Viridiplantae</taxon>
        <taxon>Streptophyta</taxon>
        <taxon>Embryophyta</taxon>
        <taxon>Tracheophyta</taxon>
        <taxon>Spermatophyta</taxon>
        <taxon>Magnoliopsida</taxon>
        <taxon>eudicotyledons</taxon>
        <taxon>Gunneridae</taxon>
        <taxon>Pentapetalae</taxon>
        <taxon>rosids</taxon>
        <taxon>fabids</taxon>
        <taxon>Fabales</taxon>
        <taxon>Fabaceae</taxon>
        <taxon>Caesalpinioideae</taxon>
        <taxon>Cassia clade</taxon>
        <taxon>Senna</taxon>
    </lineage>
</organism>
<name>A0A834TUG5_9FABA</name>